<dbReference type="PROSITE" id="PS51755">
    <property type="entry name" value="OMPR_PHOB"/>
    <property type="match status" value="1"/>
</dbReference>
<dbReference type="EMBL" id="JBHMCG010000156">
    <property type="protein sequence ID" value="MFB9577785.1"/>
    <property type="molecule type" value="Genomic_DNA"/>
</dbReference>
<keyword evidence="9" id="KW-1185">Reference proteome</keyword>
<dbReference type="InterPro" id="IPR036388">
    <property type="entry name" value="WH-like_DNA-bd_sf"/>
</dbReference>
<dbReference type="SUPFAM" id="SSF46894">
    <property type="entry name" value="C-terminal effector domain of the bipartite response regulators"/>
    <property type="match status" value="1"/>
</dbReference>
<evidence type="ECO:0000313" key="9">
    <source>
        <dbReference type="Proteomes" id="UP001589710"/>
    </source>
</evidence>
<evidence type="ECO:0000256" key="4">
    <source>
        <dbReference type="ARBA" id="ARBA00023125"/>
    </source>
</evidence>
<dbReference type="Pfam" id="PF00486">
    <property type="entry name" value="Trans_reg_C"/>
    <property type="match status" value="1"/>
</dbReference>
<comment type="caution">
    <text evidence="8">The sequence shown here is derived from an EMBL/GenBank/DDBJ whole genome shotgun (WGS) entry which is preliminary data.</text>
</comment>
<dbReference type="Pfam" id="PF13424">
    <property type="entry name" value="TPR_12"/>
    <property type="match status" value="1"/>
</dbReference>
<evidence type="ECO:0000256" key="3">
    <source>
        <dbReference type="ARBA" id="ARBA00023015"/>
    </source>
</evidence>
<evidence type="ECO:0000256" key="2">
    <source>
        <dbReference type="ARBA" id="ARBA00023012"/>
    </source>
</evidence>
<protein>
    <submittedName>
        <fullName evidence="8">BTAD domain-containing putative transcriptional regulator</fullName>
    </submittedName>
</protein>
<dbReference type="InterPro" id="IPR019734">
    <property type="entry name" value="TPR_rpt"/>
</dbReference>
<evidence type="ECO:0000256" key="1">
    <source>
        <dbReference type="ARBA" id="ARBA00005820"/>
    </source>
</evidence>
<dbReference type="InterPro" id="IPR005158">
    <property type="entry name" value="BTAD"/>
</dbReference>
<feature type="domain" description="OmpR/PhoB-type" evidence="7">
    <location>
        <begin position="1"/>
        <end position="93"/>
    </location>
</feature>
<dbReference type="SUPFAM" id="SSF52540">
    <property type="entry name" value="P-loop containing nucleoside triphosphate hydrolases"/>
    <property type="match status" value="1"/>
</dbReference>
<dbReference type="Gene3D" id="1.25.40.10">
    <property type="entry name" value="Tetratricopeptide repeat domain"/>
    <property type="match status" value="2"/>
</dbReference>
<dbReference type="Gene3D" id="1.10.10.10">
    <property type="entry name" value="Winged helix-like DNA-binding domain superfamily/Winged helix DNA-binding domain"/>
    <property type="match status" value="1"/>
</dbReference>
<dbReference type="SUPFAM" id="SSF48452">
    <property type="entry name" value="TPR-like"/>
    <property type="match status" value="3"/>
</dbReference>
<feature type="DNA-binding region" description="OmpR/PhoB-type" evidence="6">
    <location>
        <begin position="1"/>
        <end position="93"/>
    </location>
</feature>
<dbReference type="PANTHER" id="PTHR35807">
    <property type="entry name" value="TRANSCRIPTIONAL REGULATOR REDD-RELATED"/>
    <property type="match status" value="1"/>
</dbReference>
<dbReference type="InterPro" id="IPR011990">
    <property type="entry name" value="TPR-like_helical_dom_sf"/>
</dbReference>
<dbReference type="InterPro" id="IPR027417">
    <property type="entry name" value="P-loop_NTPase"/>
</dbReference>
<dbReference type="RefSeq" id="WP_386144912.1">
    <property type="nucleotide sequence ID" value="NZ_JBHMCG010000156.1"/>
</dbReference>
<dbReference type="CDD" id="cd15831">
    <property type="entry name" value="BTAD"/>
    <property type="match status" value="1"/>
</dbReference>
<name>A0ABV5RIU1_9ACTN</name>
<reference evidence="8 9" key="1">
    <citation type="submission" date="2024-09" db="EMBL/GenBank/DDBJ databases">
        <authorList>
            <person name="Sun Q."/>
            <person name="Mori K."/>
        </authorList>
    </citation>
    <scope>NUCLEOTIDE SEQUENCE [LARGE SCALE GENOMIC DNA]</scope>
    <source>
        <strain evidence="8 9">JCM 3331</strain>
    </source>
</reference>
<evidence type="ECO:0000259" key="7">
    <source>
        <dbReference type="PROSITE" id="PS51755"/>
    </source>
</evidence>
<dbReference type="Proteomes" id="UP001589710">
    <property type="component" value="Unassembled WGS sequence"/>
</dbReference>
<dbReference type="SMART" id="SM01043">
    <property type="entry name" value="BTAD"/>
    <property type="match status" value="1"/>
</dbReference>
<dbReference type="SMART" id="SM00862">
    <property type="entry name" value="Trans_reg_C"/>
    <property type="match status" value="1"/>
</dbReference>
<keyword evidence="5" id="KW-0804">Transcription</keyword>
<gene>
    <name evidence="8" type="ORF">ACFFTL_37300</name>
</gene>
<comment type="similarity">
    <text evidence="1">Belongs to the AfsR/DnrI/RedD regulatory family.</text>
</comment>
<sequence length="989" mass="107602">MFRILGQLVVNAGERTISVGGARQRTVLAMLLLSPDRVVSVDSLIKAVWQGSPPSTSRNQIAICVSGLRKTFESEANVDDLIVTAHPGYILATGDHVVDSLEFEEEVRRGRELIRRGQAAEAGAVLESALNLWRGPALDGINGAEEGAATLDELRLDAYEELAGLRLQLGQHRSLIGELAGLVKEHPLREQARAHLILAHYRSGRRAEALEVFREARQLLVEELGIEPGPALQELHDQVLRDAPELTVRHIAAPTVSLPAQLPAGGAAFTGRVAQLALLDGLLDERRGHAPLAVGAISGVSGVGKTALAVHWAHQVAEQFPDGQLFADLRGYDEHDDPTAASAVLDRFLRALGVPGPQVPTDPNERAALYRSVLGSRRVLILLDNAASYQQVRLLMPGNGRCCVLITGRDALDGLTGDYAVRRIGLNVMNQDEAIRLLRKVAGEERIAADPAGAELLSQLCDRLPLALRIAGARLAAKPHWSVRTLVNRLSDQRLRLDELSQGDQGVRAGFRLSYRALPPAAARMYRRLGLLAVPDFTSWVGAAVLDTDPATAETLIEQLVDAQLLEVVTGETDGAIRYRFQDLLRLFGWECAQAEETEEERDAALDRAFGAWLSLADAAHRRAHGGDYTIIHGPAPRLPLPEEMVDDLLADPMAWFESERAAIVAVVEQASRTDRSAQAWDLTMSSSTLFSTHNYLEDWRTCARHALEAARRTGDRIGEAAMLQSLGSLEIYQSRYAAAEAWLNPAQQLFDEQGEEHGLALVRRNLALCGRFRGELGPALRHAEEALRGFRKVGDLMSESYVLGLMAQIELECGRVREGIILSAEAVSMSRAAGFLRGEAQNTYRLAEAQMRNGEPARAAEHCRTALGLSRVEGDTVGEVFALRGLGEALWRQELLDDAQSCLQDALRVAEELADRFLQARIRVDLGVILVARGDGEGAGMLDRARAVFTDLGADAWQRRVGRLGDAARTAGPGSPVPVAELARLLDN</sequence>
<dbReference type="Gene3D" id="3.40.50.300">
    <property type="entry name" value="P-loop containing nucleotide triphosphate hydrolases"/>
    <property type="match status" value="1"/>
</dbReference>
<evidence type="ECO:0000256" key="6">
    <source>
        <dbReference type="PROSITE-ProRule" id="PRU01091"/>
    </source>
</evidence>
<proteinExistence type="inferred from homology"/>
<evidence type="ECO:0000256" key="5">
    <source>
        <dbReference type="ARBA" id="ARBA00023163"/>
    </source>
</evidence>
<organism evidence="8 9">
    <name type="scientific">Streptomyces yanii</name>
    <dbReference type="NCBI Taxonomy" id="78510"/>
    <lineage>
        <taxon>Bacteria</taxon>
        <taxon>Bacillati</taxon>
        <taxon>Actinomycetota</taxon>
        <taxon>Actinomycetes</taxon>
        <taxon>Kitasatosporales</taxon>
        <taxon>Streptomycetaceae</taxon>
        <taxon>Streptomyces</taxon>
    </lineage>
</organism>
<dbReference type="PRINTS" id="PR00364">
    <property type="entry name" value="DISEASERSIST"/>
</dbReference>
<dbReference type="InterPro" id="IPR001867">
    <property type="entry name" value="OmpR/PhoB-type_DNA-bd"/>
</dbReference>
<dbReference type="PANTHER" id="PTHR35807:SF1">
    <property type="entry name" value="TRANSCRIPTIONAL REGULATOR REDD"/>
    <property type="match status" value="1"/>
</dbReference>
<keyword evidence="2" id="KW-0902">Two-component regulatory system</keyword>
<evidence type="ECO:0000313" key="8">
    <source>
        <dbReference type="EMBL" id="MFB9577785.1"/>
    </source>
</evidence>
<accession>A0ABV5RIU1</accession>
<dbReference type="InterPro" id="IPR051677">
    <property type="entry name" value="AfsR-DnrI-RedD_regulator"/>
</dbReference>
<keyword evidence="3" id="KW-0805">Transcription regulation</keyword>
<keyword evidence="4 6" id="KW-0238">DNA-binding</keyword>
<dbReference type="SMART" id="SM00028">
    <property type="entry name" value="TPR"/>
    <property type="match status" value="4"/>
</dbReference>
<dbReference type="InterPro" id="IPR016032">
    <property type="entry name" value="Sig_transdc_resp-reg_C-effctor"/>
</dbReference>
<dbReference type="Pfam" id="PF03704">
    <property type="entry name" value="BTAD"/>
    <property type="match status" value="1"/>
</dbReference>